<dbReference type="EMBL" id="JANPWB010000001">
    <property type="protein sequence ID" value="KAJ1214358.1"/>
    <property type="molecule type" value="Genomic_DNA"/>
</dbReference>
<comment type="caution">
    <text evidence="2">The sequence shown here is derived from an EMBL/GenBank/DDBJ whole genome shotgun (WGS) entry which is preliminary data.</text>
</comment>
<protein>
    <submittedName>
        <fullName evidence="2">Uncharacterized protein</fullName>
    </submittedName>
</protein>
<name>A0AAV7WPB9_PLEWA</name>
<reference evidence="2" key="1">
    <citation type="journal article" date="2022" name="bioRxiv">
        <title>Sequencing and chromosome-scale assembly of the giantPleurodeles waltlgenome.</title>
        <authorList>
            <person name="Brown T."/>
            <person name="Elewa A."/>
            <person name="Iarovenko S."/>
            <person name="Subramanian E."/>
            <person name="Araus A.J."/>
            <person name="Petzold A."/>
            <person name="Susuki M."/>
            <person name="Suzuki K.-i.T."/>
            <person name="Hayashi T."/>
            <person name="Toyoda A."/>
            <person name="Oliveira C."/>
            <person name="Osipova E."/>
            <person name="Leigh N.D."/>
            <person name="Simon A."/>
            <person name="Yun M.H."/>
        </authorList>
    </citation>
    <scope>NUCLEOTIDE SEQUENCE</scope>
    <source>
        <strain evidence="2">20211129_DDA</strain>
        <tissue evidence="2">Liver</tissue>
    </source>
</reference>
<gene>
    <name evidence="2" type="ORF">NDU88_001977</name>
</gene>
<keyword evidence="1" id="KW-1133">Transmembrane helix</keyword>
<dbReference type="Gene3D" id="3.30.250.20">
    <property type="entry name" value="L1 transposable element, C-terminal domain"/>
    <property type="match status" value="1"/>
</dbReference>
<dbReference type="Proteomes" id="UP001066276">
    <property type="component" value="Chromosome 1_1"/>
</dbReference>
<keyword evidence="1" id="KW-0472">Membrane</keyword>
<keyword evidence="1" id="KW-0812">Transmembrane</keyword>
<dbReference type="AlphaFoldDB" id="A0AAV7WPB9"/>
<evidence type="ECO:0000256" key="1">
    <source>
        <dbReference type="SAM" id="Phobius"/>
    </source>
</evidence>
<keyword evidence="3" id="KW-1185">Reference proteome</keyword>
<evidence type="ECO:0000313" key="2">
    <source>
        <dbReference type="EMBL" id="KAJ1214358.1"/>
    </source>
</evidence>
<proteinExistence type="predicted"/>
<evidence type="ECO:0000313" key="3">
    <source>
        <dbReference type="Proteomes" id="UP001066276"/>
    </source>
</evidence>
<feature type="transmembrane region" description="Helical" evidence="1">
    <location>
        <begin position="34"/>
        <end position="56"/>
    </location>
</feature>
<accession>A0AAV7WPB9</accession>
<sequence>MDRMSDKHTERDDMVERRELLTELLGDIFVMEEAYWSLVLRLLPGAIACPIVAHLLNYRAGCKAKELKVLPYEGIELPFYPDFTQQVQDVLKQFIPAKQKLQELQLEYSMLYPA</sequence>
<organism evidence="2 3">
    <name type="scientific">Pleurodeles waltl</name>
    <name type="common">Iberian ribbed newt</name>
    <dbReference type="NCBI Taxonomy" id="8319"/>
    <lineage>
        <taxon>Eukaryota</taxon>
        <taxon>Metazoa</taxon>
        <taxon>Chordata</taxon>
        <taxon>Craniata</taxon>
        <taxon>Vertebrata</taxon>
        <taxon>Euteleostomi</taxon>
        <taxon>Amphibia</taxon>
        <taxon>Batrachia</taxon>
        <taxon>Caudata</taxon>
        <taxon>Salamandroidea</taxon>
        <taxon>Salamandridae</taxon>
        <taxon>Pleurodelinae</taxon>
        <taxon>Pleurodeles</taxon>
    </lineage>
</organism>
<dbReference type="InterPro" id="IPR042566">
    <property type="entry name" value="L1_C"/>
</dbReference>